<organism evidence="1 2">
    <name type="scientific">Candidatus Ryanbacteria bacterium CG10_big_fil_rev_8_21_14_0_10_43_42</name>
    <dbReference type="NCBI Taxonomy" id="1974864"/>
    <lineage>
        <taxon>Bacteria</taxon>
        <taxon>Candidatus Ryaniibacteriota</taxon>
    </lineage>
</organism>
<dbReference type="Proteomes" id="UP000229098">
    <property type="component" value="Unassembled WGS sequence"/>
</dbReference>
<protein>
    <submittedName>
        <fullName evidence="1">Uncharacterized protein</fullName>
    </submittedName>
</protein>
<name>A0A2M8KWN7_9BACT</name>
<reference evidence="2" key="1">
    <citation type="submission" date="2017-09" db="EMBL/GenBank/DDBJ databases">
        <title>Depth-based differentiation of microbial function through sediment-hosted aquifers and enrichment of novel symbionts in the deep terrestrial subsurface.</title>
        <authorList>
            <person name="Probst A.J."/>
            <person name="Ladd B."/>
            <person name="Jarett J.K."/>
            <person name="Geller-Mcgrath D.E."/>
            <person name="Sieber C.M.K."/>
            <person name="Emerson J.B."/>
            <person name="Anantharaman K."/>
            <person name="Thomas B.C."/>
            <person name="Malmstrom R."/>
            <person name="Stieglmeier M."/>
            <person name="Klingl A."/>
            <person name="Woyke T."/>
            <person name="Ryan C.M."/>
            <person name="Banfield J.F."/>
        </authorList>
    </citation>
    <scope>NUCLEOTIDE SEQUENCE [LARGE SCALE GENOMIC DNA]</scope>
</reference>
<gene>
    <name evidence="1" type="ORF">COU90_02570</name>
</gene>
<accession>A0A2M8KWN7</accession>
<proteinExistence type="predicted"/>
<comment type="caution">
    <text evidence="1">The sequence shown here is derived from an EMBL/GenBank/DDBJ whole genome shotgun (WGS) entry which is preliminary data.</text>
</comment>
<dbReference type="AlphaFoldDB" id="A0A2M8KWN7"/>
<sequence>MFKEPTVRCGNIKVELIFEKYDIKLPDGSVRGGWKMWVGEYYFGAADSKEMLLKAWNELSRPSESFHWRSISERSRYVLTNSRGYREYLEESRLRLR</sequence>
<evidence type="ECO:0000313" key="2">
    <source>
        <dbReference type="Proteomes" id="UP000229098"/>
    </source>
</evidence>
<dbReference type="EMBL" id="PFEF01000006">
    <property type="protein sequence ID" value="PJE64311.1"/>
    <property type="molecule type" value="Genomic_DNA"/>
</dbReference>
<evidence type="ECO:0000313" key="1">
    <source>
        <dbReference type="EMBL" id="PJE64311.1"/>
    </source>
</evidence>